<reference evidence="5 6" key="1">
    <citation type="submission" date="2013-02" db="EMBL/GenBank/DDBJ databases">
        <title>The complete genome sequence of Corynebacterium vitaeruminis DSM 20294.</title>
        <authorList>
            <person name="Ruckert C."/>
            <person name="Albersmeier A."/>
            <person name="Kalinowski J."/>
        </authorList>
    </citation>
    <scope>NUCLEOTIDE SEQUENCE [LARGE SCALE GENOMIC DNA]</scope>
    <source>
        <strain evidence="6">ATCC 10234</strain>
    </source>
</reference>
<dbReference type="STRING" id="1224164.B843_12250"/>
<dbReference type="EMBL" id="CP004353">
    <property type="protein sequence ID" value="AHI23826.1"/>
    <property type="molecule type" value="Genomic_DNA"/>
</dbReference>
<organism evidence="5 6">
    <name type="scientific">Corynebacterium vitaeruminis DSM 20294</name>
    <dbReference type="NCBI Taxonomy" id="1224164"/>
    <lineage>
        <taxon>Bacteria</taxon>
        <taxon>Bacillati</taxon>
        <taxon>Actinomycetota</taxon>
        <taxon>Actinomycetes</taxon>
        <taxon>Mycobacteriales</taxon>
        <taxon>Corynebacteriaceae</taxon>
        <taxon>Corynebacterium</taxon>
    </lineage>
</organism>
<dbReference type="InterPro" id="IPR036928">
    <property type="entry name" value="AS_sf"/>
</dbReference>
<evidence type="ECO:0000313" key="6">
    <source>
        <dbReference type="Proteomes" id="UP000019222"/>
    </source>
</evidence>
<accession>W5Y3J5</accession>
<proteinExistence type="inferred from homology"/>
<evidence type="ECO:0000256" key="1">
    <source>
        <dbReference type="ARBA" id="ARBA00001311"/>
    </source>
</evidence>
<dbReference type="EC" id="3.5.1.4" evidence="3"/>
<dbReference type="Proteomes" id="UP000019222">
    <property type="component" value="Chromosome"/>
</dbReference>
<dbReference type="PROSITE" id="PS00571">
    <property type="entry name" value="AMIDASES"/>
    <property type="match status" value="1"/>
</dbReference>
<name>W5Y3J5_9CORY</name>
<dbReference type="RefSeq" id="WP_404825199.1">
    <property type="nucleotide sequence ID" value="NZ_CP004353.1"/>
</dbReference>
<evidence type="ECO:0000259" key="4">
    <source>
        <dbReference type="Pfam" id="PF01425"/>
    </source>
</evidence>
<dbReference type="Gene3D" id="3.90.1300.10">
    <property type="entry name" value="Amidase signature (AS) domain"/>
    <property type="match status" value="1"/>
</dbReference>
<comment type="similarity">
    <text evidence="2">Belongs to the amidase family.</text>
</comment>
<dbReference type="InterPro" id="IPR023631">
    <property type="entry name" value="Amidase_dom"/>
</dbReference>
<dbReference type="SUPFAM" id="SSF75304">
    <property type="entry name" value="Amidase signature (AS) enzymes"/>
    <property type="match status" value="1"/>
</dbReference>
<feature type="domain" description="Amidase" evidence="4">
    <location>
        <begin position="64"/>
        <end position="212"/>
    </location>
</feature>
<dbReference type="AlphaFoldDB" id="W5Y3J5"/>
<dbReference type="Pfam" id="PF01425">
    <property type="entry name" value="Amidase"/>
    <property type="match status" value="2"/>
</dbReference>
<evidence type="ECO:0000256" key="2">
    <source>
        <dbReference type="ARBA" id="ARBA00009199"/>
    </source>
</evidence>
<comment type="catalytic activity">
    <reaction evidence="1">
        <text>a monocarboxylic acid amide + H2O = a monocarboxylate + NH4(+)</text>
        <dbReference type="Rhea" id="RHEA:12020"/>
        <dbReference type="ChEBI" id="CHEBI:15377"/>
        <dbReference type="ChEBI" id="CHEBI:28938"/>
        <dbReference type="ChEBI" id="CHEBI:35757"/>
        <dbReference type="ChEBI" id="CHEBI:83628"/>
        <dbReference type="EC" id="3.5.1.4"/>
    </reaction>
</comment>
<dbReference type="PANTHER" id="PTHR11895:SF7">
    <property type="entry name" value="GLUTAMYL-TRNA(GLN) AMIDOTRANSFERASE SUBUNIT A, MITOCHONDRIAL"/>
    <property type="match status" value="1"/>
</dbReference>
<dbReference type="PANTHER" id="PTHR11895">
    <property type="entry name" value="TRANSAMIDASE"/>
    <property type="match status" value="1"/>
</dbReference>
<evidence type="ECO:0000313" key="5">
    <source>
        <dbReference type="EMBL" id="AHI23826.1"/>
    </source>
</evidence>
<dbReference type="eggNOG" id="COG0154">
    <property type="taxonomic scope" value="Bacteria"/>
</dbReference>
<dbReference type="InterPro" id="IPR000120">
    <property type="entry name" value="Amidase"/>
</dbReference>
<protein>
    <recommendedName>
        <fullName evidence="3">amidase</fullName>
        <ecNumber evidence="3">3.5.1.4</ecNumber>
    </recommendedName>
</protein>
<dbReference type="HOGENOM" id="CLU_009600_0_4_11"/>
<dbReference type="InterPro" id="IPR020556">
    <property type="entry name" value="Amidase_CS"/>
</dbReference>
<gene>
    <name evidence="5" type="ORF">B843_12250</name>
</gene>
<feature type="domain" description="Amidase" evidence="4">
    <location>
        <begin position="220"/>
        <end position="385"/>
    </location>
</feature>
<dbReference type="KEGG" id="cvt:B843_12250"/>
<dbReference type="PATRIC" id="fig|1224164.3.peg.2471"/>
<dbReference type="GO" id="GO:0004040">
    <property type="term" value="F:amidase activity"/>
    <property type="evidence" value="ECO:0007669"/>
    <property type="project" value="UniProtKB-EC"/>
</dbReference>
<sequence>MSMLSFDALHRIVDDHARAVGALDATEHGYAQFAPDFAHERLEKEAFRESRDAGYVSPCRRRDLAGWIMPAKDLSDVAGLVTSKGSVHRRYLARETDPFISAYEARGGLVTGKTLAPELGLSAYTEPVGMPAPVNPRFPGATPGGSSGGAAVMVARGLARAAHASDGGGSIRVPAACTGLYGFKPAHNTAHANPVAQGFLASSLADAALLARVPLRAGAPLRVGLLTVPVHAEATVAAHMLEAVDRAASALSRAGHSVLPVGVPYGDAPFRAFTDILSLRSAPIRGEASPLVAWLRERGRGVSELRREEAIAQFLEVKGRLERAFDGVDVLLTPTLAFDPPAIGYFSSMPPEEDFHAQTTWTPWATMFNMSGGAALSMPVAAPGHPDVGVHLGAVRGSGADVFAAALAVEGLRCS</sequence>
<keyword evidence="6" id="KW-1185">Reference proteome</keyword>
<evidence type="ECO:0000256" key="3">
    <source>
        <dbReference type="ARBA" id="ARBA00012922"/>
    </source>
</evidence>